<name>A0AAX2HC72_9PSED</name>
<organism evidence="1 2">
    <name type="scientific">Pseudomonas lundensis</name>
    <dbReference type="NCBI Taxonomy" id="86185"/>
    <lineage>
        <taxon>Bacteria</taxon>
        <taxon>Pseudomonadati</taxon>
        <taxon>Pseudomonadota</taxon>
        <taxon>Gammaproteobacteria</taxon>
        <taxon>Pseudomonadales</taxon>
        <taxon>Pseudomonadaceae</taxon>
        <taxon>Pseudomonas</taxon>
    </lineage>
</organism>
<reference evidence="1 2" key="1">
    <citation type="submission" date="2017-08" db="EMBL/GenBank/DDBJ databases">
        <authorList>
            <person name="Chaillou S."/>
        </authorList>
    </citation>
    <scope>NUCLEOTIDE SEQUENCE [LARGE SCALE GENOMIC DNA]</scope>
    <source>
        <strain evidence="1 2">MFPA15A1205</strain>
    </source>
</reference>
<accession>A0AAX2HC72</accession>
<dbReference type="Proteomes" id="UP000219564">
    <property type="component" value="Unassembled WGS sequence"/>
</dbReference>
<dbReference type="EMBL" id="OBKZ01000041">
    <property type="protein sequence ID" value="SOB53824.1"/>
    <property type="molecule type" value="Genomic_DNA"/>
</dbReference>
<dbReference type="RefSeq" id="WP_097192458.1">
    <property type="nucleotide sequence ID" value="NZ_JBJYFX010000001.1"/>
</dbReference>
<gene>
    <name evidence="1" type="ORF">PLUA15_460014</name>
</gene>
<evidence type="ECO:0000313" key="1">
    <source>
        <dbReference type="EMBL" id="SOB53824.1"/>
    </source>
</evidence>
<dbReference type="AlphaFoldDB" id="A0AAX2HC72"/>
<sequence>MEIQISGQYGDPQADDIFWPMQKKLNDYFKKYIVGEYFKSITKIGIVFRVSGKIWDFKSQGVENLRYLKKTKTLTVDLVFSQSQWLNADLNELSEMIAQGTLQCFELMIKKTEKLGELIQKESLLSDIDKAISEFMR</sequence>
<evidence type="ECO:0000313" key="2">
    <source>
        <dbReference type="Proteomes" id="UP000219564"/>
    </source>
</evidence>
<comment type="caution">
    <text evidence="1">The sequence shown here is derived from an EMBL/GenBank/DDBJ whole genome shotgun (WGS) entry which is preliminary data.</text>
</comment>
<protein>
    <submittedName>
        <fullName evidence="1">Uncharacterized protein</fullName>
    </submittedName>
</protein>
<proteinExistence type="predicted"/>